<dbReference type="Pfam" id="PF01636">
    <property type="entry name" value="APH"/>
    <property type="match status" value="1"/>
</dbReference>
<sequence length="521" mass="60142">MPVPLPSKSSATKHPLSSRFLYNENIRLRERYVEFDPNVLLREAEKHMDPSHGRAQRLTKFAEGRFNPVFLLAFDDGFEALPKFHNESRGPSTMRPLAKRPLSIIFTPKYIVMEKAPGVGLETKWPSMDKRDLHKLASSFVEIEKRFFDIPFGSIGSIYFKKDVPPELQAALYSASAQNNRDSEMFCIGPTADYMFWYGKRAGLNLYRGPWNDPKKYLASIAEKEIEWTRQYGKPVQLDFPHNGVFPGEKSPEDYLCLLDNYLTLAPYLLPKEPDNPLNRPTLRHPDLNPNNIFISPDSGAISCIIDWQHATVEPRLLVAGHPRAFENPDPEQSPELKEPSLPSDYESLSAQEKAEAGELYRRRLLFYYYRIFNGHLNKPHLEALRDPILLPRQHLVDRAGRQWNGNLMTLKGALVRMTDYWPHLPDTKGLPCPVRFTEAELDGFHEQEQLWFDLNKVVNHWRDQIGGVNEDGWISNEQYDEAIRKVAELKASLVASAEGDEEDIRLLERGWLFRDREEIN</sequence>
<dbReference type="InterPro" id="IPR011009">
    <property type="entry name" value="Kinase-like_dom_sf"/>
</dbReference>
<dbReference type="InterPro" id="IPR051035">
    <property type="entry name" value="Mito_inheritance_9"/>
</dbReference>
<accession>A0ABQ0ZT57</accession>
<name>A0ABQ0ZT57_ASPLE</name>
<dbReference type="InterPro" id="IPR002575">
    <property type="entry name" value="Aminoglycoside_PTrfase"/>
</dbReference>
<dbReference type="EMBL" id="BLKI01000004">
    <property type="protein sequence ID" value="GFF63637.1"/>
    <property type="molecule type" value="Genomic_DNA"/>
</dbReference>
<dbReference type="Proteomes" id="UP000465220">
    <property type="component" value="Unassembled WGS sequence"/>
</dbReference>
<evidence type="ECO:0000256" key="1">
    <source>
        <dbReference type="SAM" id="MobiDB-lite"/>
    </source>
</evidence>
<evidence type="ECO:0000259" key="2">
    <source>
        <dbReference type="Pfam" id="PF01636"/>
    </source>
</evidence>
<evidence type="ECO:0000313" key="4">
    <source>
        <dbReference type="Proteomes" id="UP000465220"/>
    </source>
</evidence>
<gene>
    <name evidence="3" type="ORF">IFM60648_00989</name>
</gene>
<dbReference type="PANTHER" id="PTHR36091">
    <property type="entry name" value="ALTERED INHERITANCE OF MITOCHONDRIA PROTEIN 9, MITOCHONDRIAL"/>
    <property type="match status" value="1"/>
</dbReference>
<organism evidence="3 4">
    <name type="scientific">Aspergillus lentulus</name>
    <dbReference type="NCBI Taxonomy" id="293939"/>
    <lineage>
        <taxon>Eukaryota</taxon>
        <taxon>Fungi</taxon>
        <taxon>Dikarya</taxon>
        <taxon>Ascomycota</taxon>
        <taxon>Pezizomycotina</taxon>
        <taxon>Eurotiomycetes</taxon>
        <taxon>Eurotiomycetidae</taxon>
        <taxon>Eurotiales</taxon>
        <taxon>Aspergillaceae</taxon>
        <taxon>Aspergillus</taxon>
        <taxon>Aspergillus subgen. Fumigati</taxon>
    </lineage>
</organism>
<feature type="domain" description="Aminoglycoside phosphotransferase" evidence="2">
    <location>
        <begin position="275"/>
        <end position="316"/>
    </location>
</feature>
<dbReference type="SUPFAM" id="SSF56112">
    <property type="entry name" value="Protein kinase-like (PK-like)"/>
    <property type="match status" value="1"/>
</dbReference>
<reference evidence="3 4" key="1">
    <citation type="submission" date="2020-01" db="EMBL/GenBank/DDBJ databases">
        <title>Draft genome sequence of Aspergillus lentulus IFM 60648.</title>
        <authorList>
            <person name="Takahashi H."/>
            <person name="Yaguchi T."/>
        </authorList>
    </citation>
    <scope>NUCLEOTIDE SEQUENCE [LARGE SCALE GENOMIC DNA]</scope>
    <source>
        <strain evidence="3 4">IFM 60648</strain>
    </source>
</reference>
<keyword evidence="4" id="KW-1185">Reference proteome</keyword>
<dbReference type="PANTHER" id="PTHR36091:SF2">
    <property type="entry name" value="AMINOGLYCOSIDE PHOSPHOTRANSFERASE DOMAIN-CONTAINING PROTEIN"/>
    <property type="match status" value="1"/>
</dbReference>
<comment type="caution">
    <text evidence="3">The sequence shown here is derived from an EMBL/GenBank/DDBJ whole genome shotgun (WGS) entry which is preliminary data.</text>
</comment>
<protein>
    <recommendedName>
        <fullName evidence="2">Aminoglycoside phosphotransferase domain-containing protein</fullName>
    </recommendedName>
</protein>
<evidence type="ECO:0000313" key="3">
    <source>
        <dbReference type="EMBL" id="GFF63637.1"/>
    </source>
</evidence>
<feature type="region of interest" description="Disordered" evidence="1">
    <location>
        <begin position="323"/>
        <end position="349"/>
    </location>
</feature>
<dbReference type="Gene3D" id="3.90.1200.10">
    <property type="match status" value="1"/>
</dbReference>
<proteinExistence type="predicted"/>